<dbReference type="PANTHER" id="PTHR46558:SF11">
    <property type="entry name" value="HTH-TYPE TRANSCRIPTIONAL REGULATOR XRE"/>
    <property type="match status" value="1"/>
</dbReference>
<dbReference type="Gene3D" id="1.10.260.40">
    <property type="entry name" value="lambda repressor-like DNA-binding domains"/>
    <property type="match status" value="1"/>
</dbReference>
<keyword evidence="1" id="KW-0238">DNA-binding</keyword>
<dbReference type="SUPFAM" id="SSF47413">
    <property type="entry name" value="lambda repressor-like DNA-binding domains"/>
    <property type="match status" value="1"/>
</dbReference>
<gene>
    <name evidence="4" type="ORF">H9747_09070</name>
</gene>
<dbReference type="InterPro" id="IPR001387">
    <property type="entry name" value="Cro/C1-type_HTH"/>
</dbReference>
<comment type="caution">
    <text evidence="4">The sequence shown here is derived from an EMBL/GenBank/DDBJ whole genome shotgun (WGS) entry which is preliminary data.</text>
</comment>
<dbReference type="SMART" id="SM00530">
    <property type="entry name" value="HTH_XRE"/>
    <property type="match status" value="1"/>
</dbReference>
<keyword evidence="2" id="KW-1133">Transmembrane helix</keyword>
<reference evidence="4" key="2">
    <citation type="submission" date="2021-04" db="EMBL/GenBank/DDBJ databases">
        <authorList>
            <person name="Gilroy R."/>
        </authorList>
    </citation>
    <scope>NUCLEOTIDE SEQUENCE</scope>
    <source>
        <strain evidence="4">CHK195-9823</strain>
    </source>
</reference>
<feature type="transmembrane region" description="Helical" evidence="2">
    <location>
        <begin position="127"/>
        <end position="149"/>
    </location>
</feature>
<dbReference type="GO" id="GO:0003677">
    <property type="term" value="F:DNA binding"/>
    <property type="evidence" value="ECO:0007669"/>
    <property type="project" value="UniProtKB-KW"/>
</dbReference>
<evidence type="ECO:0000313" key="5">
    <source>
        <dbReference type="Proteomes" id="UP000886814"/>
    </source>
</evidence>
<sequence>MDMKKIGGFLKLLRKERGLTQEQAGEIFMVAGRTISRWENGVNMPDLSLLIQIAEYYDVELEEILNGERRNEDMDKKLKNTLLKAADYSELEKKQKAKAGNVAFMVMFFTCVIGILLQIALTSDIKIVMGETAAVIVGGIAYISLLLYNGLWESRAGKKRAWFSDLVISILCSGVFSVLYGFCILRMGADKIRAIQLGTGFFLGITIIGFLILRGLAWINKKQRNRREKVDL</sequence>
<dbReference type="Pfam" id="PF01381">
    <property type="entry name" value="HTH_3"/>
    <property type="match status" value="1"/>
</dbReference>
<feature type="transmembrane region" description="Helical" evidence="2">
    <location>
        <begin position="102"/>
        <end position="121"/>
    </location>
</feature>
<evidence type="ECO:0000259" key="3">
    <source>
        <dbReference type="PROSITE" id="PS50943"/>
    </source>
</evidence>
<dbReference type="Pfam" id="PF20563">
    <property type="entry name" value="DUF6773"/>
    <property type="match status" value="1"/>
</dbReference>
<feature type="transmembrane region" description="Helical" evidence="2">
    <location>
        <begin position="194"/>
        <end position="219"/>
    </location>
</feature>
<dbReference type="InterPro" id="IPR010982">
    <property type="entry name" value="Lambda_DNA-bd_dom_sf"/>
</dbReference>
<name>A0A9D1PE60_9FIRM</name>
<dbReference type="InterPro" id="IPR046664">
    <property type="entry name" value="DUF6773"/>
</dbReference>
<dbReference type="Proteomes" id="UP000886814">
    <property type="component" value="Unassembled WGS sequence"/>
</dbReference>
<dbReference type="EMBL" id="DXIQ01000058">
    <property type="protein sequence ID" value="HIV39126.1"/>
    <property type="molecule type" value="Genomic_DNA"/>
</dbReference>
<evidence type="ECO:0000313" key="4">
    <source>
        <dbReference type="EMBL" id="HIV39126.1"/>
    </source>
</evidence>
<evidence type="ECO:0000256" key="1">
    <source>
        <dbReference type="ARBA" id="ARBA00023125"/>
    </source>
</evidence>
<dbReference type="PROSITE" id="PS50943">
    <property type="entry name" value="HTH_CROC1"/>
    <property type="match status" value="1"/>
</dbReference>
<organism evidence="4 5">
    <name type="scientific">Candidatus Blautia stercorigallinarum</name>
    <dbReference type="NCBI Taxonomy" id="2838501"/>
    <lineage>
        <taxon>Bacteria</taxon>
        <taxon>Bacillati</taxon>
        <taxon>Bacillota</taxon>
        <taxon>Clostridia</taxon>
        <taxon>Lachnospirales</taxon>
        <taxon>Lachnospiraceae</taxon>
        <taxon>Blautia</taxon>
    </lineage>
</organism>
<feature type="domain" description="HTH cro/C1-type" evidence="3">
    <location>
        <begin position="10"/>
        <end position="64"/>
    </location>
</feature>
<protein>
    <submittedName>
        <fullName evidence="4">Helix-turn-helix transcriptional regulator</fullName>
    </submittedName>
</protein>
<reference evidence="4" key="1">
    <citation type="journal article" date="2021" name="PeerJ">
        <title>Extensive microbial diversity within the chicken gut microbiome revealed by metagenomics and culture.</title>
        <authorList>
            <person name="Gilroy R."/>
            <person name="Ravi A."/>
            <person name="Getino M."/>
            <person name="Pursley I."/>
            <person name="Horton D.L."/>
            <person name="Alikhan N.F."/>
            <person name="Baker D."/>
            <person name="Gharbi K."/>
            <person name="Hall N."/>
            <person name="Watson M."/>
            <person name="Adriaenssens E.M."/>
            <person name="Foster-Nyarko E."/>
            <person name="Jarju S."/>
            <person name="Secka A."/>
            <person name="Antonio M."/>
            <person name="Oren A."/>
            <person name="Chaudhuri R.R."/>
            <person name="La Ragione R."/>
            <person name="Hildebrand F."/>
            <person name="Pallen M.J."/>
        </authorList>
    </citation>
    <scope>NUCLEOTIDE SEQUENCE</scope>
    <source>
        <strain evidence="4">CHK195-9823</strain>
    </source>
</reference>
<proteinExistence type="predicted"/>
<dbReference type="AlphaFoldDB" id="A0A9D1PE60"/>
<evidence type="ECO:0000256" key="2">
    <source>
        <dbReference type="SAM" id="Phobius"/>
    </source>
</evidence>
<keyword evidence="2" id="KW-0812">Transmembrane</keyword>
<accession>A0A9D1PE60</accession>
<feature type="transmembrane region" description="Helical" evidence="2">
    <location>
        <begin position="161"/>
        <end position="182"/>
    </location>
</feature>
<dbReference type="PANTHER" id="PTHR46558">
    <property type="entry name" value="TRACRIPTIONAL REGULATORY PROTEIN-RELATED-RELATED"/>
    <property type="match status" value="1"/>
</dbReference>
<keyword evidence="2" id="KW-0472">Membrane</keyword>
<dbReference type="CDD" id="cd00093">
    <property type="entry name" value="HTH_XRE"/>
    <property type="match status" value="1"/>
</dbReference>